<comment type="caution">
    <text evidence="6">Lacks conserved residue(s) required for the propagation of feature annotation.</text>
</comment>
<dbReference type="InterPro" id="IPR029028">
    <property type="entry name" value="Alpha/beta_knot_MTases"/>
</dbReference>
<keyword evidence="2 6" id="KW-0489">Methyltransferase</keyword>
<dbReference type="EC" id="2.1.1.257" evidence="6"/>
<keyword evidence="3 6" id="KW-0808">Transferase</keyword>
<evidence type="ECO:0000313" key="8">
    <source>
        <dbReference type="Proteomes" id="UP000030710"/>
    </source>
</evidence>
<evidence type="ECO:0000256" key="3">
    <source>
        <dbReference type="ARBA" id="ARBA00022679"/>
    </source>
</evidence>
<keyword evidence="5 6" id="KW-0819">tRNA processing</keyword>
<dbReference type="NCBIfam" id="NF002560">
    <property type="entry name" value="PRK02135.1"/>
    <property type="match status" value="1"/>
</dbReference>
<dbReference type="InterPro" id="IPR007158">
    <property type="entry name" value="TrmY"/>
</dbReference>
<dbReference type="Gene3D" id="3.40.1280.10">
    <property type="match status" value="1"/>
</dbReference>
<sequence>MRQFLIIGHEAPTTPSFSLDDLAGDAGRLDILCRCVTSAFVRSHGIREDVQVHLVLNDQFTIQFDGPELKRLNPDERTTAALIRTALEHRDNAIGHMPAESTPGVSIRRMGFAETVDRLKTETTPIRLDEAGTPVVDIDPPDDPLFVLSDHHSFTDDEIERLSDVTEYQIRLGPMILHADHAITVTHNYLDTNGYETY</sequence>
<dbReference type="InterPro" id="IPR029026">
    <property type="entry name" value="tRNA_m1G_MTases_N"/>
</dbReference>
<dbReference type="CDD" id="cd18087">
    <property type="entry name" value="TrmY-like"/>
    <property type="match status" value="1"/>
</dbReference>
<evidence type="ECO:0000256" key="5">
    <source>
        <dbReference type="ARBA" id="ARBA00022694"/>
    </source>
</evidence>
<keyword evidence="1 6" id="KW-0963">Cytoplasm</keyword>
<comment type="subunit">
    <text evidence="6">Homodimer.</text>
</comment>
<feature type="binding site" evidence="6">
    <location>
        <position position="128"/>
    </location>
    <ligand>
        <name>S-adenosyl-L-methionine</name>
        <dbReference type="ChEBI" id="CHEBI:59789"/>
    </ligand>
</feature>
<evidence type="ECO:0000256" key="2">
    <source>
        <dbReference type="ARBA" id="ARBA00022603"/>
    </source>
</evidence>
<dbReference type="GO" id="GO:0008757">
    <property type="term" value="F:S-adenosylmethionine-dependent methyltransferase activity"/>
    <property type="evidence" value="ECO:0007669"/>
    <property type="project" value="UniProtKB-UniRule"/>
</dbReference>
<comment type="subcellular location">
    <subcellularLocation>
        <location evidence="6">Cytoplasm</location>
    </subcellularLocation>
</comment>
<dbReference type="Proteomes" id="UP000030710">
    <property type="component" value="Unassembled WGS sequence"/>
</dbReference>
<dbReference type="GO" id="GO:0005737">
    <property type="term" value="C:cytoplasm"/>
    <property type="evidence" value="ECO:0007669"/>
    <property type="project" value="UniProtKB-SubCell"/>
</dbReference>
<reference evidence="7 8" key="1">
    <citation type="journal article" date="2013" name="PLoS ONE">
        <title>Assembly-driven community genomics of a hypersaline microbial ecosystem.</title>
        <authorList>
            <person name="Podell S."/>
            <person name="Ugalde J.A."/>
            <person name="Narasingarao P."/>
            <person name="Banfield J.F."/>
            <person name="Heidelberg K.B."/>
            <person name="Allen E.E."/>
        </authorList>
    </citation>
    <scope>NUCLEOTIDE SEQUENCE [LARGE SCALE GENOMIC DNA]</scope>
    <source>
        <strain evidence="8">J07HQW2</strain>
    </source>
</reference>
<dbReference type="EMBL" id="KE356561">
    <property type="protein sequence ID" value="ERG95489.1"/>
    <property type="molecule type" value="Genomic_DNA"/>
</dbReference>
<dbReference type="eggNOG" id="arCOG01239">
    <property type="taxonomic scope" value="Archaea"/>
</dbReference>
<comment type="catalytic activity">
    <reaction evidence="6">
        <text>pseudouridine(54) in tRNA + S-adenosyl-L-methionine = N(1)-methylpseudouridine(54) in tRNA + S-adenosyl-L-homocysteine + H(+)</text>
        <dbReference type="Rhea" id="RHEA:55292"/>
        <dbReference type="Rhea" id="RHEA-COMP:14140"/>
        <dbReference type="Rhea" id="RHEA-COMP:14141"/>
        <dbReference type="ChEBI" id="CHEBI:15378"/>
        <dbReference type="ChEBI" id="CHEBI:57856"/>
        <dbReference type="ChEBI" id="CHEBI:59789"/>
        <dbReference type="ChEBI" id="CHEBI:65314"/>
        <dbReference type="ChEBI" id="CHEBI:74890"/>
        <dbReference type="EC" id="2.1.1.257"/>
    </reaction>
</comment>
<dbReference type="AlphaFoldDB" id="U1MYC5"/>
<comment type="function">
    <text evidence="6">Specifically catalyzes the N1-methylation of pseudouridine at position 54 (Psi54) in tRNAs.</text>
</comment>
<name>U1MYC5_9EURY</name>
<organism evidence="7 8">
    <name type="scientific">Haloquadratum walsbyi J07HQW2</name>
    <dbReference type="NCBI Taxonomy" id="1238425"/>
    <lineage>
        <taxon>Archaea</taxon>
        <taxon>Methanobacteriati</taxon>
        <taxon>Methanobacteriota</taxon>
        <taxon>Stenosarchaea group</taxon>
        <taxon>Halobacteria</taxon>
        <taxon>Halobacteriales</taxon>
        <taxon>Haloferacaceae</taxon>
        <taxon>Haloquadratum</taxon>
    </lineage>
</organism>
<evidence type="ECO:0000256" key="6">
    <source>
        <dbReference type="HAMAP-Rule" id="MF_00587"/>
    </source>
</evidence>
<dbReference type="PANTHER" id="PTHR40703:SF1">
    <property type="entry name" value="TRNA (PSEUDOURIDINE(54)-N(1))-METHYLTRANSFERASE"/>
    <property type="match status" value="1"/>
</dbReference>
<comment type="similarity">
    <text evidence="6">Belongs to the methyltransferase superfamily. TrmY family.</text>
</comment>
<dbReference type="SUPFAM" id="SSF75217">
    <property type="entry name" value="alpha/beta knot"/>
    <property type="match status" value="1"/>
</dbReference>
<dbReference type="STRING" id="1238425.J07HQW2_01946"/>
<dbReference type="HAMAP" id="MF_00587">
    <property type="entry name" value="tRNA_methyltr_TrmY"/>
    <property type="match status" value="1"/>
</dbReference>
<dbReference type="PANTHER" id="PTHR40703">
    <property type="entry name" value="TRNA (PSEUDOURIDINE(54)-N(1))-METHYLTRANSFERASE"/>
    <property type="match status" value="1"/>
</dbReference>
<proteinExistence type="inferred from homology"/>
<dbReference type="GO" id="GO:0008175">
    <property type="term" value="F:tRNA methyltransferase activity"/>
    <property type="evidence" value="ECO:0007669"/>
    <property type="project" value="UniProtKB-UniRule"/>
</dbReference>
<protein>
    <recommendedName>
        <fullName evidence="6">tRNA (pseudouridine(54)-N(1))-methyltransferase</fullName>
        <ecNumber evidence="6">2.1.1.257</ecNumber>
    </recommendedName>
</protein>
<gene>
    <name evidence="6" type="primary">trmY</name>
    <name evidence="7" type="ORF">J07HQW2_01946</name>
</gene>
<dbReference type="HOGENOM" id="CLU_107018_0_0_2"/>
<dbReference type="GO" id="GO:0030488">
    <property type="term" value="P:tRNA methylation"/>
    <property type="evidence" value="ECO:0007669"/>
    <property type="project" value="UniProtKB-UniRule"/>
</dbReference>
<keyword evidence="4 6" id="KW-0949">S-adenosyl-L-methionine</keyword>
<evidence type="ECO:0000313" key="7">
    <source>
        <dbReference type="EMBL" id="ERG95489.1"/>
    </source>
</evidence>
<dbReference type="Pfam" id="PF04013">
    <property type="entry name" value="Methyltrn_RNA_2"/>
    <property type="match status" value="1"/>
</dbReference>
<dbReference type="RefSeq" id="WP_021054966.1">
    <property type="nucleotide sequence ID" value="NZ_KE356561.1"/>
</dbReference>
<evidence type="ECO:0000256" key="4">
    <source>
        <dbReference type="ARBA" id="ARBA00022691"/>
    </source>
</evidence>
<accession>U1MYC5</accession>
<evidence type="ECO:0000256" key="1">
    <source>
        <dbReference type="ARBA" id="ARBA00022490"/>
    </source>
</evidence>